<evidence type="ECO:0000313" key="1">
    <source>
        <dbReference type="EMBL" id="KAK3799710.1"/>
    </source>
</evidence>
<dbReference type="EMBL" id="JAWDGP010000544">
    <property type="protein sequence ID" value="KAK3799710.1"/>
    <property type="molecule type" value="Genomic_DNA"/>
</dbReference>
<comment type="caution">
    <text evidence="1">The sequence shown here is derived from an EMBL/GenBank/DDBJ whole genome shotgun (WGS) entry which is preliminary data.</text>
</comment>
<evidence type="ECO:0000313" key="2">
    <source>
        <dbReference type="Proteomes" id="UP001283361"/>
    </source>
</evidence>
<sequence length="153" mass="17431">MSPFHPLSLTMKHKSLQPSSLYPLFLTELIAQLHQFARGLTQRQVQHGLTPDRPHHRYPSGHIDIAVHDLRHRLIKLHPAWLGDGEHCTGMHHRSGKCWSFRVHSFARSSRGTGMDLGSDNTGHILHITVYRLPQNTIPRTFSDSAPSNRAWS</sequence>
<dbReference type="Proteomes" id="UP001283361">
    <property type="component" value="Unassembled WGS sequence"/>
</dbReference>
<reference evidence="1" key="1">
    <citation type="journal article" date="2023" name="G3 (Bethesda)">
        <title>A reference genome for the long-term kleptoplast-retaining sea slug Elysia crispata morphotype clarki.</title>
        <authorList>
            <person name="Eastman K.E."/>
            <person name="Pendleton A.L."/>
            <person name="Shaikh M.A."/>
            <person name="Suttiyut T."/>
            <person name="Ogas R."/>
            <person name="Tomko P."/>
            <person name="Gavelis G."/>
            <person name="Widhalm J.R."/>
            <person name="Wisecaver J.H."/>
        </authorList>
    </citation>
    <scope>NUCLEOTIDE SEQUENCE</scope>
    <source>
        <strain evidence="1">ECLA1</strain>
    </source>
</reference>
<accession>A0AAE1EAN6</accession>
<dbReference type="AlphaFoldDB" id="A0AAE1EAN6"/>
<proteinExistence type="predicted"/>
<gene>
    <name evidence="1" type="ORF">RRG08_020445</name>
</gene>
<protein>
    <submittedName>
        <fullName evidence="1">Uncharacterized protein</fullName>
    </submittedName>
</protein>
<name>A0AAE1EAN6_9GAST</name>
<keyword evidence="2" id="KW-1185">Reference proteome</keyword>
<organism evidence="1 2">
    <name type="scientific">Elysia crispata</name>
    <name type="common">lettuce slug</name>
    <dbReference type="NCBI Taxonomy" id="231223"/>
    <lineage>
        <taxon>Eukaryota</taxon>
        <taxon>Metazoa</taxon>
        <taxon>Spiralia</taxon>
        <taxon>Lophotrochozoa</taxon>
        <taxon>Mollusca</taxon>
        <taxon>Gastropoda</taxon>
        <taxon>Heterobranchia</taxon>
        <taxon>Euthyneura</taxon>
        <taxon>Panpulmonata</taxon>
        <taxon>Sacoglossa</taxon>
        <taxon>Placobranchoidea</taxon>
        <taxon>Plakobranchidae</taxon>
        <taxon>Elysia</taxon>
    </lineage>
</organism>